<reference evidence="3 4" key="1">
    <citation type="journal article" date="2019" name="Nat. Med.">
        <title>A library of human gut bacterial isolates paired with longitudinal multiomics data enables mechanistic microbiome research.</title>
        <authorList>
            <person name="Poyet M."/>
            <person name="Groussin M."/>
            <person name="Gibbons S.M."/>
            <person name="Avila-Pacheco J."/>
            <person name="Jiang X."/>
            <person name="Kearney S.M."/>
            <person name="Perrotta A.R."/>
            <person name="Berdy B."/>
            <person name="Zhao S."/>
            <person name="Lieberman T.D."/>
            <person name="Swanson P.K."/>
            <person name="Smith M."/>
            <person name="Roesemann S."/>
            <person name="Alexander J.E."/>
            <person name="Rich S.A."/>
            <person name="Livny J."/>
            <person name="Vlamakis H."/>
            <person name="Clish C."/>
            <person name="Bullock K."/>
            <person name="Deik A."/>
            <person name="Scott J."/>
            <person name="Pierce K.A."/>
            <person name="Xavier R.J."/>
            <person name="Alm E.J."/>
        </authorList>
    </citation>
    <scope>NUCLEOTIDE SEQUENCE [LARGE SCALE GENOMIC DNA]</scope>
    <source>
        <strain evidence="3 4">BIOML-A10</strain>
    </source>
</reference>
<dbReference type="PROSITE" id="PS51257">
    <property type="entry name" value="PROKAR_LIPOPROTEIN"/>
    <property type="match status" value="1"/>
</dbReference>
<feature type="region of interest" description="Disordered" evidence="1">
    <location>
        <begin position="19"/>
        <end position="46"/>
    </location>
</feature>
<dbReference type="EMBL" id="WMZA01000001">
    <property type="protein sequence ID" value="MTR62172.1"/>
    <property type="molecule type" value="Genomic_DNA"/>
</dbReference>
<dbReference type="Proteomes" id="UP000462658">
    <property type="component" value="Unassembled WGS sequence"/>
</dbReference>
<dbReference type="AlphaFoldDB" id="A0A6L6LC21"/>
<feature type="signal peptide" evidence="2">
    <location>
        <begin position="1"/>
        <end position="23"/>
    </location>
</feature>
<gene>
    <name evidence="3" type="ORF">GMC80_02085</name>
</gene>
<feature type="compositionally biased region" description="Polar residues" evidence="1">
    <location>
        <begin position="19"/>
        <end position="31"/>
    </location>
</feature>
<evidence type="ECO:0000256" key="2">
    <source>
        <dbReference type="SAM" id="SignalP"/>
    </source>
</evidence>
<dbReference type="RefSeq" id="WP_155167499.1">
    <property type="nucleotide sequence ID" value="NZ_JASHBE010000003.1"/>
</dbReference>
<protein>
    <recommendedName>
        <fullName evidence="5">Lipoprotein</fullName>
    </recommendedName>
</protein>
<proteinExistence type="predicted"/>
<feature type="compositionally biased region" description="Basic and acidic residues" evidence="1">
    <location>
        <begin position="34"/>
        <end position="46"/>
    </location>
</feature>
<evidence type="ECO:0000313" key="3">
    <source>
        <dbReference type="EMBL" id="MTR62172.1"/>
    </source>
</evidence>
<evidence type="ECO:0000313" key="4">
    <source>
        <dbReference type="Proteomes" id="UP000462658"/>
    </source>
</evidence>
<sequence length="183" mass="20264">MKKMMLLLAGLVALTACSQSKQATKESTSNQTTKETKISESSKDKEEKGLKFVVAPQYEGKTSDLIELGKKLVKEHPELGSEGNMALYFTGAISEGRAALMLVNKTDVDIKKDLNFSITWSYDSKTIFENQKVSYFIKDSGELPSHTATMILLPLNEEQMKIVDGMSNPSKMKLQMSDVNAVE</sequence>
<evidence type="ECO:0008006" key="5">
    <source>
        <dbReference type="Google" id="ProtNLM"/>
    </source>
</evidence>
<keyword evidence="2" id="KW-0732">Signal</keyword>
<evidence type="ECO:0000256" key="1">
    <source>
        <dbReference type="SAM" id="MobiDB-lite"/>
    </source>
</evidence>
<comment type="caution">
    <text evidence="3">The sequence shown here is derived from an EMBL/GenBank/DDBJ whole genome shotgun (WGS) entry which is preliminary data.</text>
</comment>
<organism evidence="3 4">
    <name type="scientific">Streptococcus parasanguinis</name>
    <dbReference type="NCBI Taxonomy" id="1318"/>
    <lineage>
        <taxon>Bacteria</taxon>
        <taxon>Bacillati</taxon>
        <taxon>Bacillota</taxon>
        <taxon>Bacilli</taxon>
        <taxon>Lactobacillales</taxon>
        <taxon>Streptococcaceae</taxon>
        <taxon>Streptococcus</taxon>
    </lineage>
</organism>
<name>A0A6L6LC21_STRPA</name>
<feature type="chain" id="PRO_5038918954" description="Lipoprotein" evidence="2">
    <location>
        <begin position="24"/>
        <end position="183"/>
    </location>
</feature>
<accession>A0A6L6LC21</accession>